<dbReference type="AlphaFoldDB" id="A0A7W9BHK7"/>
<organism evidence="1 2">
    <name type="scientific">Sphingomonas aerophila</name>
    <dbReference type="NCBI Taxonomy" id="1344948"/>
    <lineage>
        <taxon>Bacteria</taxon>
        <taxon>Pseudomonadati</taxon>
        <taxon>Pseudomonadota</taxon>
        <taxon>Alphaproteobacteria</taxon>
        <taxon>Sphingomonadales</taxon>
        <taxon>Sphingomonadaceae</taxon>
        <taxon>Sphingomonas</taxon>
    </lineage>
</organism>
<keyword evidence="2" id="KW-1185">Reference proteome</keyword>
<gene>
    <name evidence="1" type="ORF">FHS94_003885</name>
</gene>
<dbReference type="Proteomes" id="UP000546200">
    <property type="component" value="Unassembled WGS sequence"/>
</dbReference>
<evidence type="ECO:0000313" key="1">
    <source>
        <dbReference type="EMBL" id="MBB5717011.1"/>
    </source>
</evidence>
<accession>A0A7W9BHK7</accession>
<protein>
    <recommendedName>
        <fullName evidence="3">STAS/SEC14 domain-containing protein</fullName>
    </recommendedName>
</protein>
<name>A0A7W9BHK7_9SPHN</name>
<dbReference type="EMBL" id="JACIJK010000021">
    <property type="protein sequence ID" value="MBB5717011.1"/>
    <property type="molecule type" value="Genomic_DNA"/>
</dbReference>
<evidence type="ECO:0008006" key="3">
    <source>
        <dbReference type="Google" id="ProtNLM"/>
    </source>
</evidence>
<reference evidence="1 2" key="1">
    <citation type="submission" date="2020-08" db="EMBL/GenBank/DDBJ databases">
        <title>Genomic Encyclopedia of Type Strains, Phase IV (KMG-IV): sequencing the most valuable type-strain genomes for metagenomic binning, comparative biology and taxonomic classification.</title>
        <authorList>
            <person name="Goeker M."/>
        </authorList>
    </citation>
    <scope>NUCLEOTIDE SEQUENCE [LARGE SCALE GENOMIC DNA]</scope>
    <source>
        <strain evidence="1 2">DSM 100044</strain>
    </source>
</reference>
<proteinExistence type="predicted"/>
<sequence>MSATFAFAVDPVRSFVRISMSGFFTEADILRFSHAQEEAYLALRCAPNQHVTMVDMRAMHIQAKESVAAFQVRLSDPRVASRKIAFVVSKSLARMQIKRATDGLNAQLFSTEGEAEAWLFDGSAETVYVEDAGLGRRHAITRAPGRFQ</sequence>
<comment type="caution">
    <text evidence="1">The sequence shown here is derived from an EMBL/GenBank/DDBJ whole genome shotgun (WGS) entry which is preliminary data.</text>
</comment>
<evidence type="ECO:0000313" key="2">
    <source>
        <dbReference type="Proteomes" id="UP000546200"/>
    </source>
</evidence>